<dbReference type="Proteomes" id="UP000034273">
    <property type="component" value="Unassembled WGS sequence"/>
</dbReference>
<dbReference type="PANTHER" id="PTHR10353:SF209">
    <property type="entry name" value="GALACTOLIPID GALACTOSYLTRANSFERASE SFR2, CHLOROPLASTIC"/>
    <property type="match status" value="1"/>
</dbReference>
<evidence type="ECO:0000313" key="7">
    <source>
        <dbReference type="Proteomes" id="UP000034273"/>
    </source>
</evidence>
<dbReference type="GO" id="GO:0005975">
    <property type="term" value="P:carbohydrate metabolic process"/>
    <property type="evidence" value="ECO:0007669"/>
    <property type="project" value="InterPro"/>
</dbReference>
<organism evidence="6 7">
    <name type="scientific">Candidatus Kaiserbacteria bacterium GW2011_GWA2_52_12</name>
    <dbReference type="NCBI Taxonomy" id="1618671"/>
    <lineage>
        <taxon>Bacteria</taxon>
        <taxon>Candidatus Kaiseribacteriota</taxon>
    </lineage>
</organism>
<feature type="compositionally biased region" description="Basic and acidic residues" evidence="5">
    <location>
        <begin position="42"/>
        <end position="58"/>
    </location>
</feature>
<protein>
    <submittedName>
        <fullName evidence="6">Beta-glucosidase</fullName>
    </submittedName>
</protein>
<dbReference type="SUPFAM" id="SSF51445">
    <property type="entry name" value="(Trans)glycosidases"/>
    <property type="match status" value="1"/>
</dbReference>
<evidence type="ECO:0000256" key="1">
    <source>
        <dbReference type="ARBA" id="ARBA00010838"/>
    </source>
</evidence>
<dbReference type="InterPro" id="IPR017853">
    <property type="entry name" value="GH"/>
</dbReference>
<dbReference type="GO" id="GO:0008422">
    <property type="term" value="F:beta-glucosidase activity"/>
    <property type="evidence" value="ECO:0007669"/>
    <property type="project" value="TreeGrafter"/>
</dbReference>
<reference evidence="6 7" key="1">
    <citation type="journal article" date="2015" name="Nature">
        <title>rRNA introns, odd ribosomes, and small enigmatic genomes across a large radiation of phyla.</title>
        <authorList>
            <person name="Brown C.T."/>
            <person name="Hug L.A."/>
            <person name="Thomas B.C."/>
            <person name="Sharon I."/>
            <person name="Castelle C.J."/>
            <person name="Singh A."/>
            <person name="Wilkins M.J."/>
            <person name="Williams K.H."/>
            <person name="Banfield J.F."/>
        </authorList>
    </citation>
    <scope>NUCLEOTIDE SEQUENCE [LARGE SCALE GENOMIC DNA]</scope>
</reference>
<comment type="caution">
    <text evidence="6">The sequence shown here is derived from an EMBL/GenBank/DDBJ whole genome shotgun (WGS) entry which is preliminary data.</text>
</comment>
<dbReference type="STRING" id="1618671.UY67_C0007G0015"/>
<dbReference type="AlphaFoldDB" id="A0A0G1Z9S8"/>
<sequence>MARNICEVELPLVFPPTFLWGAATAAHQVQGSPESNWGQWERSPERKKELQDAGKDPNDYISGNACEFEQRFSKDFALARSLGHSANRFSINWATVEPHPGEFDRAILARYRRLVRSARRHGLTPIVTLYHWTHPAWFEAMGSWKCDGAPLLFARFVEEALKYIGDMVHYYTVLNEPTVYGPLSFLIGCWPPKEKNSQEVFLKVMDNLAEAHRRAYALIKQCNPHAEVGIAHAVAWEESSDPNIKAEKLRNNLSWTDTIIAQLDFIGLNVYFHEVHEPEGSAYTRLSWTDPCSADAVVSDFGWGMCPRSLAEVLKEFWHAYKKPLMVTEHGHAVAEMDDRRRCWFLWESLKWVHQAMQEGIDLRGYLHWSLLDNFEWAEGFTKKFGLIHVDRATQKRTPRTSAYLLRDIIKAGGLTQEIAEKYRTAIRHPNEL</sequence>
<proteinExistence type="inferred from homology"/>
<dbReference type="Pfam" id="PF00232">
    <property type="entry name" value="Glyco_hydro_1"/>
    <property type="match status" value="2"/>
</dbReference>
<feature type="region of interest" description="Disordered" evidence="5">
    <location>
        <begin position="31"/>
        <end position="58"/>
    </location>
</feature>
<evidence type="ECO:0000256" key="5">
    <source>
        <dbReference type="SAM" id="MobiDB-lite"/>
    </source>
</evidence>
<evidence type="ECO:0000256" key="2">
    <source>
        <dbReference type="ARBA" id="ARBA00022801"/>
    </source>
</evidence>
<evidence type="ECO:0000256" key="4">
    <source>
        <dbReference type="RuleBase" id="RU003690"/>
    </source>
</evidence>
<evidence type="ECO:0000256" key="3">
    <source>
        <dbReference type="ARBA" id="ARBA00023295"/>
    </source>
</evidence>
<keyword evidence="3" id="KW-0326">Glycosidase</keyword>
<dbReference type="EMBL" id="LCQW01000007">
    <property type="protein sequence ID" value="KKW24447.1"/>
    <property type="molecule type" value="Genomic_DNA"/>
</dbReference>
<comment type="similarity">
    <text evidence="1 4">Belongs to the glycosyl hydrolase 1 family.</text>
</comment>
<dbReference type="PANTHER" id="PTHR10353">
    <property type="entry name" value="GLYCOSYL HYDROLASE"/>
    <property type="match status" value="1"/>
</dbReference>
<gene>
    <name evidence="6" type="ORF">UY67_C0007G0015</name>
</gene>
<dbReference type="PATRIC" id="fig|1618671.3.peg.345"/>
<keyword evidence="2" id="KW-0378">Hydrolase</keyword>
<dbReference type="InterPro" id="IPR001360">
    <property type="entry name" value="Glyco_hydro_1"/>
</dbReference>
<accession>A0A0G1Z9S8</accession>
<evidence type="ECO:0000313" key="6">
    <source>
        <dbReference type="EMBL" id="KKW24447.1"/>
    </source>
</evidence>
<dbReference type="Gene3D" id="3.20.20.80">
    <property type="entry name" value="Glycosidases"/>
    <property type="match status" value="1"/>
</dbReference>
<name>A0A0G1Z9S8_9BACT</name>
<dbReference type="PRINTS" id="PR00131">
    <property type="entry name" value="GLHYDRLASE1"/>
</dbReference>